<reference evidence="6 7" key="1">
    <citation type="submission" date="2023-07" db="EMBL/GenBank/DDBJ databases">
        <authorList>
            <person name="Girao M."/>
            <person name="Carvalho M.F."/>
        </authorList>
    </citation>
    <scope>NUCLEOTIDE SEQUENCE [LARGE SCALE GENOMIC DNA]</scope>
    <source>
        <strain evidence="6 7">YIM65754</strain>
    </source>
</reference>
<accession>A0ABU7L488</accession>
<evidence type="ECO:0000259" key="5">
    <source>
        <dbReference type="Pfam" id="PF00296"/>
    </source>
</evidence>
<dbReference type="PANTHER" id="PTHR42847">
    <property type="entry name" value="ALKANESULFONATE MONOOXYGENASE"/>
    <property type="match status" value="1"/>
</dbReference>
<evidence type="ECO:0000256" key="2">
    <source>
        <dbReference type="ARBA" id="ARBA00022643"/>
    </source>
</evidence>
<organism evidence="6 7">
    <name type="scientific">Rhodococcus artemisiae</name>
    <dbReference type="NCBI Taxonomy" id="714159"/>
    <lineage>
        <taxon>Bacteria</taxon>
        <taxon>Bacillati</taxon>
        <taxon>Actinomycetota</taxon>
        <taxon>Actinomycetes</taxon>
        <taxon>Mycobacteriales</taxon>
        <taxon>Nocardiaceae</taxon>
        <taxon>Rhodococcus</taxon>
    </lineage>
</organism>
<name>A0ABU7L488_9NOCA</name>
<dbReference type="Proteomes" id="UP001336020">
    <property type="component" value="Unassembled WGS sequence"/>
</dbReference>
<keyword evidence="1" id="KW-0285">Flavoprotein</keyword>
<gene>
    <name evidence="6" type="ORF">Q7514_02305</name>
</gene>
<dbReference type="PANTHER" id="PTHR42847:SF4">
    <property type="entry name" value="ALKANESULFONATE MONOOXYGENASE-RELATED"/>
    <property type="match status" value="1"/>
</dbReference>
<evidence type="ECO:0000256" key="3">
    <source>
        <dbReference type="ARBA" id="ARBA00023002"/>
    </source>
</evidence>
<comment type="caution">
    <text evidence="6">The sequence shown here is derived from an EMBL/GenBank/DDBJ whole genome shotgun (WGS) entry which is preliminary data.</text>
</comment>
<evidence type="ECO:0000313" key="6">
    <source>
        <dbReference type="EMBL" id="MEE2056357.1"/>
    </source>
</evidence>
<dbReference type="EMBL" id="JAUTXY010000001">
    <property type="protein sequence ID" value="MEE2056357.1"/>
    <property type="molecule type" value="Genomic_DNA"/>
</dbReference>
<evidence type="ECO:0000256" key="1">
    <source>
        <dbReference type="ARBA" id="ARBA00022630"/>
    </source>
</evidence>
<keyword evidence="4" id="KW-0503">Monooxygenase</keyword>
<dbReference type="InterPro" id="IPR019923">
    <property type="entry name" value="Lucif-like_OxRdtase_MSMEG_2516"/>
</dbReference>
<dbReference type="RefSeq" id="WP_330131637.1">
    <property type="nucleotide sequence ID" value="NZ_JAUTXY010000001.1"/>
</dbReference>
<dbReference type="Pfam" id="PF00296">
    <property type="entry name" value="Bac_luciferase"/>
    <property type="match status" value="1"/>
</dbReference>
<evidence type="ECO:0000313" key="7">
    <source>
        <dbReference type="Proteomes" id="UP001336020"/>
    </source>
</evidence>
<dbReference type="NCBIfam" id="TIGR03621">
    <property type="entry name" value="F420_MSMEG_2516"/>
    <property type="match status" value="1"/>
</dbReference>
<proteinExistence type="predicted"/>
<keyword evidence="7" id="KW-1185">Reference proteome</keyword>
<keyword evidence="3" id="KW-0560">Oxidoreductase</keyword>
<evidence type="ECO:0000256" key="4">
    <source>
        <dbReference type="ARBA" id="ARBA00023033"/>
    </source>
</evidence>
<dbReference type="InterPro" id="IPR036661">
    <property type="entry name" value="Luciferase-like_sf"/>
</dbReference>
<dbReference type="SUPFAM" id="SSF51679">
    <property type="entry name" value="Bacterial luciferase-like"/>
    <property type="match status" value="1"/>
</dbReference>
<dbReference type="Gene3D" id="3.20.20.30">
    <property type="entry name" value="Luciferase-like domain"/>
    <property type="match status" value="1"/>
</dbReference>
<keyword evidence="2" id="KW-0288">FMN</keyword>
<feature type="domain" description="Luciferase-like" evidence="5">
    <location>
        <begin position="14"/>
        <end position="192"/>
    </location>
</feature>
<dbReference type="InterPro" id="IPR011251">
    <property type="entry name" value="Luciferase-like_dom"/>
</dbReference>
<sequence length="315" mass="35099">MRFRFSVNIFGLESRRAFVAFCRDAERESYDAVYATDHLGVGSPFPLLVAAADATRRLRVGTLVLNVEFWNPVLLARDIATTDILTDGRLEIGLGAGHMKWEFDRSGIEWEGFTARTRRLESTITTLRDHFGGDGYSEQEPLRAEYDIPVLRPIQRRGFGHQGPPLIVGGTGERILRVAAEYADIVSIAGAFQIRGRPPGTFRIGTAAEAAARVAFTRDCAGDRANNIEWHTLLQAVCETEDRRGTAEALLRRTGLEMPVDRLLDSPFLLIGTVEEMARQILDNRDRLGLSHYTVHAPYREAFAPVMARTRTLAG</sequence>
<protein>
    <submittedName>
        <fullName evidence="6">TIGR03621 family F420-dependent LLM class oxidoreductase</fullName>
    </submittedName>
</protein>
<dbReference type="InterPro" id="IPR050172">
    <property type="entry name" value="SsuD_RutA_monooxygenase"/>
</dbReference>